<sequence length="205" mass="22790">MASCDTRQRILDAADVLFARQGFSATSLRDITRQADVNLAAVNYHFGSKLGLMQSVLDRYLAVYMPRLQQRLSTITCPLTARLLLEAFIQPLLALQQQDAAAPTRFLQLLGRGYMDEQGHLRAFITHHYGAVLLCIVQRFQQLLPECGDEELFWRMHFALGASVFAMSAFDALQAIAEADFGRNTDVAALLDRLLPFLAGGLVEG</sequence>
<protein>
    <submittedName>
        <fullName evidence="4">TetR family transcriptional regulator</fullName>
    </submittedName>
</protein>
<dbReference type="InterPro" id="IPR023772">
    <property type="entry name" value="DNA-bd_HTH_TetR-type_CS"/>
</dbReference>
<dbReference type="PANTHER" id="PTHR30055:SF235">
    <property type="entry name" value="TRANSCRIPTIONAL REGULATORY PROTEIN"/>
    <property type="match status" value="1"/>
</dbReference>
<comment type="caution">
    <text evidence="4">The sequence shown here is derived from an EMBL/GenBank/DDBJ whole genome shotgun (WGS) entry which is preliminary data.</text>
</comment>
<dbReference type="InterPro" id="IPR009057">
    <property type="entry name" value="Homeodomain-like_sf"/>
</dbReference>
<dbReference type="PROSITE" id="PS01081">
    <property type="entry name" value="HTH_TETR_1"/>
    <property type="match status" value="1"/>
</dbReference>
<dbReference type="PRINTS" id="PR00455">
    <property type="entry name" value="HTHTETR"/>
</dbReference>
<dbReference type="PANTHER" id="PTHR30055">
    <property type="entry name" value="HTH-TYPE TRANSCRIPTIONAL REGULATOR RUTR"/>
    <property type="match status" value="1"/>
</dbReference>
<dbReference type="SUPFAM" id="SSF48498">
    <property type="entry name" value="Tetracyclin repressor-like, C-terminal domain"/>
    <property type="match status" value="1"/>
</dbReference>
<dbReference type="Pfam" id="PF00440">
    <property type="entry name" value="TetR_N"/>
    <property type="match status" value="1"/>
</dbReference>
<accession>A0ABV8CPZ7</accession>
<dbReference type="InterPro" id="IPR036271">
    <property type="entry name" value="Tet_transcr_reg_TetR-rel_C_sf"/>
</dbReference>
<feature type="DNA-binding region" description="H-T-H motif" evidence="2">
    <location>
        <begin position="27"/>
        <end position="46"/>
    </location>
</feature>
<dbReference type="SUPFAM" id="SSF46689">
    <property type="entry name" value="Homeodomain-like"/>
    <property type="match status" value="1"/>
</dbReference>
<proteinExistence type="predicted"/>
<keyword evidence="5" id="KW-1185">Reference proteome</keyword>
<organism evidence="4 5">
    <name type="scientific">Pseudaeromonas sharmana</name>
    <dbReference type="NCBI Taxonomy" id="328412"/>
    <lineage>
        <taxon>Bacteria</taxon>
        <taxon>Pseudomonadati</taxon>
        <taxon>Pseudomonadota</taxon>
        <taxon>Gammaproteobacteria</taxon>
        <taxon>Aeromonadales</taxon>
        <taxon>Aeromonadaceae</taxon>
        <taxon>Pseudaeromonas</taxon>
    </lineage>
</organism>
<reference evidence="5" key="1">
    <citation type="journal article" date="2019" name="Int. J. Syst. Evol. Microbiol.">
        <title>The Global Catalogue of Microorganisms (GCM) 10K type strain sequencing project: providing services to taxonomists for standard genome sequencing and annotation.</title>
        <authorList>
            <consortium name="The Broad Institute Genomics Platform"/>
            <consortium name="The Broad Institute Genome Sequencing Center for Infectious Disease"/>
            <person name="Wu L."/>
            <person name="Ma J."/>
        </authorList>
    </citation>
    <scope>NUCLEOTIDE SEQUENCE [LARGE SCALE GENOMIC DNA]</scope>
    <source>
        <strain evidence="5">CCUG 54939</strain>
    </source>
</reference>
<name>A0ABV8CPZ7_9GAMM</name>
<dbReference type="PROSITE" id="PS50977">
    <property type="entry name" value="HTH_TETR_2"/>
    <property type="match status" value="1"/>
</dbReference>
<dbReference type="RefSeq" id="WP_377153014.1">
    <property type="nucleotide sequence ID" value="NZ_JBHSAF010000014.1"/>
</dbReference>
<dbReference type="Gene3D" id="1.10.357.10">
    <property type="entry name" value="Tetracycline Repressor, domain 2"/>
    <property type="match status" value="1"/>
</dbReference>
<evidence type="ECO:0000313" key="4">
    <source>
        <dbReference type="EMBL" id="MFC3914296.1"/>
    </source>
</evidence>
<evidence type="ECO:0000256" key="1">
    <source>
        <dbReference type="ARBA" id="ARBA00023125"/>
    </source>
</evidence>
<dbReference type="Pfam" id="PF17939">
    <property type="entry name" value="TetR_C_30"/>
    <property type="match status" value="1"/>
</dbReference>
<evidence type="ECO:0000313" key="5">
    <source>
        <dbReference type="Proteomes" id="UP001595692"/>
    </source>
</evidence>
<gene>
    <name evidence="4" type="ORF">ACFOSS_12570</name>
</gene>
<dbReference type="Proteomes" id="UP001595692">
    <property type="component" value="Unassembled WGS sequence"/>
</dbReference>
<feature type="domain" description="HTH tetR-type" evidence="3">
    <location>
        <begin position="4"/>
        <end position="64"/>
    </location>
</feature>
<evidence type="ECO:0000256" key="2">
    <source>
        <dbReference type="PROSITE-ProRule" id="PRU00335"/>
    </source>
</evidence>
<evidence type="ECO:0000259" key="3">
    <source>
        <dbReference type="PROSITE" id="PS50977"/>
    </source>
</evidence>
<dbReference type="EMBL" id="JBHSAF010000014">
    <property type="protein sequence ID" value="MFC3914296.1"/>
    <property type="molecule type" value="Genomic_DNA"/>
</dbReference>
<dbReference type="InterPro" id="IPR050109">
    <property type="entry name" value="HTH-type_TetR-like_transc_reg"/>
</dbReference>
<keyword evidence="1 2" id="KW-0238">DNA-binding</keyword>
<dbReference type="InterPro" id="IPR041586">
    <property type="entry name" value="PsrA_TetR_C"/>
</dbReference>
<dbReference type="InterPro" id="IPR001647">
    <property type="entry name" value="HTH_TetR"/>
</dbReference>